<dbReference type="eggNOG" id="arCOG01972">
    <property type="taxonomic scope" value="Archaea"/>
</dbReference>
<dbReference type="Pfam" id="PF00085">
    <property type="entry name" value="Thioredoxin"/>
    <property type="match status" value="1"/>
</dbReference>
<evidence type="ECO:0000313" key="3">
    <source>
        <dbReference type="Proteomes" id="UP000001901"/>
    </source>
</evidence>
<dbReference type="InterPro" id="IPR013766">
    <property type="entry name" value="Thioredoxin_domain"/>
</dbReference>
<dbReference type="KEGG" id="apo:Arcpr_0035"/>
<sequence>MKKLIALLLVLTIALLGCSQKSALETGSKACNYSNIEVYFYYSPTCPHCEKVKPYIDKLREKYKDVKFIYCNVSDKNISKACYTYAYYVIGVPTVVVHAGNVTTALAGDRDIIGLENLIRSLACCGK</sequence>
<dbReference type="InterPro" id="IPR036249">
    <property type="entry name" value="Thioredoxin-like_sf"/>
</dbReference>
<feature type="domain" description="Thioredoxin" evidence="1">
    <location>
        <begin position="1"/>
        <end position="124"/>
    </location>
</feature>
<accession>D2RFN7</accession>
<keyword evidence="3" id="KW-1185">Reference proteome</keyword>
<reference evidence="2 3" key="1">
    <citation type="journal article" date="2010" name="Stand. Genomic Sci.">
        <title>Complete genome sequence of Archaeoglobus profundus type strain (AV18).</title>
        <authorList>
            <person name="von Jan M."/>
            <person name="Lapidus A."/>
            <person name="Del Rio T.G."/>
            <person name="Copeland A."/>
            <person name="Tice H."/>
            <person name="Cheng J.F."/>
            <person name="Lucas S."/>
            <person name="Chen F."/>
            <person name="Nolan M."/>
            <person name="Goodwin L."/>
            <person name="Han C."/>
            <person name="Pitluck S."/>
            <person name="Liolios K."/>
            <person name="Ivanova N."/>
            <person name="Mavromatis K."/>
            <person name="Ovchinnikova G."/>
            <person name="Chertkov O."/>
            <person name="Pati A."/>
            <person name="Chen A."/>
            <person name="Palaniappan K."/>
            <person name="Land M."/>
            <person name="Hauser L."/>
            <person name="Chang Y.J."/>
            <person name="Jeffries C.D."/>
            <person name="Saunders E."/>
            <person name="Brettin T."/>
            <person name="Detter J.C."/>
            <person name="Chain P."/>
            <person name="Eichinger K."/>
            <person name="Huber H."/>
            <person name="Spring S."/>
            <person name="Rohde M."/>
            <person name="Goker M."/>
            <person name="Wirth R."/>
            <person name="Woyke T."/>
            <person name="Bristow J."/>
            <person name="Eisen J.A."/>
            <person name="Markowitz V."/>
            <person name="Hugenholtz P."/>
            <person name="Kyrpides N.C."/>
            <person name="Klenk H.P."/>
        </authorList>
    </citation>
    <scope>NUCLEOTIDE SEQUENCE [LARGE SCALE GENOMIC DNA]</scope>
    <source>
        <strain evidence="3">DSM 5631 / JCM 9629 / NBRC 100127 / Av18</strain>
    </source>
</reference>
<proteinExistence type="predicted"/>
<evidence type="ECO:0000313" key="2">
    <source>
        <dbReference type="EMBL" id="ADB57112.1"/>
    </source>
</evidence>
<dbReference type="PROSITE" id="PS51352">
    <property type="entry name" value="THIOREDOXIN_2"/>
    <property type="match status" value="1"/>
</dbReference>
<evidence type="ECO:0000259" key="1">
    <source>
        <dbReference type="PROSITE" id="PS51352"/>
    </source>
</evidence>
<name>D2RFN7_ARCPA</name>
<dbReference type="EMBL" id="CP001857">
    <property type="protein sequence ID" value="ADB57112.1"/>
    <property type="molecule type" value="Genomic_DNA"/>
</dbReference>
<dbReference type="PROSITE" id="PS51257">
    <property type="entry name" value="PROKAR_LIPOPROTEIN"/>
    <property type="match status" value="1"/>
</dbReference>
<dbReference type="HOGENOM" id="CLU_1965430_0_0_2"/>
<gene>
    <name evidence="2" type="ordered locus">Arcpr_0035</name>
</gene>
<dbReference type="RefSeq" id="WP_012939448.1">
    <property type="nucleotide sequence ID" value="NC_013741.1"/>
</dbReference>
<protein>
    <recommendedName>
        <fullName evidence="1">Thioredoxin domain-containing protein</fullName>
    </recommendedName>
</protein>
<organism evidence="2 3">
    <name type="scientific">Archaeoglobus profundus (strain DSM 5631 / JCM 9629 / NBRC 100127 / Av18)</name>
    <dbReference type="NCBI Taxonomy" id="572546"/>
    <lineage>
        <taxon>Archaea</taxon>
        <taxon>Methanobacteriati</taxon>
        <taxon>Methanobacteriota</taxon>
        <taxon>Archaeoglobi</taxon>
        <taxon>Archaeoglobales</taxon>
        <taxon>Archaeoglobaceae</taxon>
        <taxon>Archaeoglobus</taxon>
    </lineage>
</organism>
<dbReference type="STRING" id="572546.Arcpr_0035"/>
<dbReference type="CDD" id="cd01659">
    <property type="entry name" value="TRX_superfamily"/>
    <property type="match status" value="1"/>
</dbReference>
<dbReference type="AlphaFoldDB" id="D2RFN7"/>
<dbReference type="Gene3D" id="3.40.30.10">
    <property type="entry name" value="Glutaredoxin"/>
    <property type="match status" value="1"/>
</dbReference>
<dbReference type="GeneID" id="8738680"/>
<dbReference type="PaxDb" id="572546-Arcpr_0035"/>
<dbReference type="Proteomes" id="UP000001901">
    <property type="component" value="Chromosome"/>
</dbReference>
<dbReference type="OrthoDB" id="35385at2157"/>
<dbReference type="SUPFAM" id="SSF52833">
    <property type="entry name" value="Thioredoxin-like"/>
    <property type="match status" value="1"/>
</dbReference>